<gene>
    <name evidence="1" type="ORF">XpiCFBP4643_16035</name>
</gene>
<dbReference type="SUPFAM" id="SSF50249">
    <property type="entry name" value="Nucleic acid-binding proteins"/>
    <property type="match status" value="1"/>
</dbReference>
<dbReference type="EMBL" id="MDEI01000014">
    <property type="protein sequence ID" value="PPU67296.1"/>
    <property type="molecule type" value="Genomic_DNA"/>
</dbReference>
<dbReference type="OrthoDB" id="6052275at2"/>
<dbReference type="GO" id="GO:0003677">
    <property type="term" value="F:DNA binding"/>
    <property type="evidence" value="ECO:0007669"/>
    <property type="project" value="UniProtKB-KW"/>
</dbReference>
<dbReference type="Proteomes" id="UP000238191">
    <property type="component" value="Unassembled WGS sequence"/>
</dbReference>
<dbReference type="Gene3D" id="2.40.50.140">
    <property type="entry name" value="Nucleic acid-binding proteins"/>
    <property type="match status" value="1"/>
</dbReference>
<evidence type="ECO:0000313" key="2">
    <source>
        <dbReference type="Proteomes" id="UP000238191"/>
    </source>
</evidence>
<proteinExistence type="predicted"/>
<evidence type="ECO:0000313" key="1">
    <source>
        <dbReference type="EMBL" id="PPU67296.1"/>
    </source>
</evidence>
<dbReference type="InterPro" id="IPR012340">
    <property type="entry name" value="NA-bd_OB-fold"/>
</dbReference>
<sequence>MSGIKVTVLSAQVEEREGTFVDDAGKERKYTTRKQKCRIEAGGFAYPYEARLEDGEKGYLPGDYDLDVDAMLQVNKGNIQLGKFAKLKSRAAAPARAA</sequence>
<dbReference type="AlphaFoldDB" id="A0A2S7D0C8"/>
<protein>
    <submittedName>
        <fullName evidence="1">Single-stranded DNA-binding protein</fullName>
    </submittedName>
</protein>
<name>A0A2S7D0C8_9XANT</name>
<reference evidence="2" key="1">
    <citation type="submission" date="2016-08" db="EMBL/GenBank/DDBJ databases">
        <authorList>
            <person name="Merda D."/>
            <person name="Briand M."/>
            <person name="Taghouti G."/>
            <person name="Carrere S."/>
            <person name="Gouzy J."/>
            <person name="Portier P."/>
            <person name="Jacques M.-A."/>
            <person name="Fischer-Le Saux M."/>
        </authorList>
    </citation>
    <scope>NUCLEOTIDE SEQUENCE [LARGE SCALE GENOMIC DNA]</scope>
    <source>
        <strain evidence="2">CFBP4643</strain>
    </source>
</reference>
<organism evidence="1 2">
    <name type="scientific">Xanthomonas pisi</name>
    <dbReference type="NCBI Taxonomy" id="56457"/>
    <lineage>
        <taxon>Bacteria</taxon>
        <taxon>Pseudomonadati</taxon>
        <taxon>Pseudomonadota</taxon>
        <taxon>Gammaproteobacteria</taxon>
        <taxon>Lysobacterales</taxon>
        <taxon>Lysobacteraceae</taxon>
        <taxon>Xanthomonas</taxon>
    </lineage>
</organism>
<accession>A0A2S7D0C8</accession>
<keyword evidence="2" id="KW-1185">Reference proteome</keyword>
<keyword evidence="1" id="KW-0238">DNA-binding</keyword>
<dbReference type="RefSeq" id="WP_046963763.1">
    <property type="nucleotide sequence ID" value="NZ_MDEI01000014.1"/>
</dbReference>
<comment type="caution">
    <text evidence="1">The sequence shown here is derived from an EMBL/GenBank/DDBJ whole genome shotgun (WGS) entry which is preliminary data.</text>
</comment>